<dbReference type="EMBL" id="QNRT01000001">
    <property type="protein sequence ID" value="RBP52985.1"/>
    <property type="molecule type" value="Genomic_DNA"/>
</dbReference>
<comment type="caution">
    <text evidence="2">The sequence shown here is derived from an EMBL/GenBank/DDBJ whole genome shotgun (WGS) entry which is preliminary data.</text>
</comment>
<accession>A0A395JR03</accession>
<evidence type="ECO:0000313" key="3">
    <source>
        <dbReference type="Proteomes" id="UP000253083"/>
    </source>
</evidence>
<dbReference type="Pfam" id="PF15611">
    <property type="entry name" value="EH_Signature"/>
    <property type="match status" value="1"/>
</dbReference>
<feature type="domain" description="Zorya protein ZorC EH" evidence="1">
    <location>
        <begin position="106"/>
        <end position="431"/>
    </location>
</feature>
<name>A0A395JR03_9GAMM</name>
<dbReference type="InterPro" id="IPR028943">
    <property type="entry name" value="ZorC_EH_Signature_dom"/>
</dbReference>
<dbReference type="InParanoid" id="A0A395JR03"/>
<dbReference type="RefSeq" id="WP_113952595.1">
    <property type="nucleotide sequence ID" value="NZ_QNRT01000001.1"/>
</dbReference>
<proteinExistence type="predicted"/>
<evidence type="ECO:0000313" key="2">
    <source>
        <dbReference type="EMBL" id="RBP52985.1"/>
    </source>
</evidence>
<dbReference type="OrthoDB" id="5431366at2"/>
<protein>
    <submittedName>
        <fullName evidence="2">EH signature protein</fullName>
    </submittedName>
</protein>
<sequence>MPLPTSLWKGSNVIEETWSSFAFDKLKKNEKKLVALAQSAGQGSDRYKAARSELERHIAHGLDNHLHIKIVSFFHAKAILDIIREAESLTNIQLDTNLIQSLKLDEDTISKITLLNLISVYFEKYDSIRQQGNILHLSVFIAESLKILNESQNVTQLSKFKAQSSVLFNSDAPKMIVQRAIDQDIELTAVFKEMGLRHVISGEFTQLCSSLYYLEKLQTIPLGEPHRVLEEVCSESVSKLSIDEHKRVGHAALEILIERSSASGISEFWLDTILSIASDPRVLKTSESYQRWWAHLDQNLVAKVRGWMSKVDLKLFLDILEQSATDEDMRRMYADRKTVIEGLDKLGVIDESRLFLSRQAELHLKRMKDLDRLPNYKKVNDAKTSMIYLKIGSKHIIEGTHSFKLKVMDQVPSKLPIMDFSKSAVDLSDFRGQGFKTMWIKEFATKLGYIEKTHAVNLSWVNDLLEELRKANIDVTEADIVPREKMQWFIRKYGKRSRLRGIWQ</sequence>
<reference evidence="2 3" key="1">
    <citation type="submission" date="2018-06" db="EMBL/GenBank/DDBJ databases">
        <title>Genomic Encyclopedia of Type Strains, Phase IV (KMG-IV): sequencing the most valuable type-strain genomes for metagenomic binning, comparative biology and taxonomic classification.</title>
        <authorList>
            <person name="Goeker M."/>
        </authorList>
    </citation>
    <scope>NUCLEOTIDE SEQUENCE [LARGE SCALE GENOMIC DNA]</scope>
    <source>
        <strain evidence="2 3">DSM 24032</strain>
    </source>
</reference>
<keyword evidence="3" id="KW-1185">Reference proteome</keyword>
<gene>
    <name evidence="2" type="ORF">DFR28_101369</name>
</gene>
<dbReference type="Proteomes" id="UP000253083">
    <property type="component" value="Unassembled WGS sequence"/>
</dbReference>
<dbReference type="AlphaFoldDB" id="A0A395JR03"/>
<evidence type="ECO:0000259" key="1">
    <source>
        <dbReference type="Pfam" id="PF15611"/>
    </source>
</evidence>
<organism evidence="2 3">
    <name type="scientific">Arenicella xantha</name>
    <dbReference type="NCBI Taxonomy" id="644221"/>
    <lineage>
        <taxon>Bacteria</taxon>
        <taxon>Pseudomonadati</taxon>
        <taxon>Pseudomonadota</taxon>
        <taxon>Gammaproteobacteria</taxon>
        <taxon>Arenicellales</taxon>
        <taxon>Arenicellaceae</taxon>
        <taxon>Arenicella</taxon>
    </lineage>
</organism>